<reference evidence="2" key="2">
    <citation type="journal article" date="2021" name="Syst. Appl. Microbiol.">
        <title>Roseomonas hellenica sp. nov., isolated from roots of wild-growing Alkanna tinctoria.</title>
        <authorList>
            <person name="Rat A."/>
            <person name="Naranjo H.D."/>
            <person name="Lebbe L."/>
            <person name="Cnockaert M."/>
            <person name="Krigas N."/>
            <person name="Grigoriadou K."/>
            <person name="Maloupa E."/>
            <person name="Willems A."/>
        </authorList>
    </citation>
    <scope>NUCLEOTIDE SEQUENCE</scope>
    <source>
        <strain evidence="2">LMG 31231</strain>
    </source>
</reference>
<dbReference type="InterPro" id="IPR001173">
    <property type="entry name" value="Glyco_trans_2-like"/>
</dbReference>
<accession>A0A9X9WSM7</accession>
<dbReference type="PANTHER" id="PTHR43685:SF11">
    <property type="entry name" value="GLYCOSYLTRANSFERASE TAGX-RELATED"/>
    <property type="match status" value="1"/>
</dbReference>
<dbReference type="Pfam" id="PF00535">
    <property type="entry name" value="Glycos_transf_2"/>
    <property type="match status" value="1"/>
</dbReference>
<sequence>MIRVDVFIPCYNYGRYLRQCVDSVLSQEGCEVRVLIIDDASKDDSLAIARGIAAEDDRVSVLPHPVNRGHIATYNEGIDWVTAPYMLLLSADDLAAPGAFARATRLMEVHPGVAFVHGRSLRFTEEAELAGLASDPGSGEARLVAGRDFLDATCRGGICPLETATAIVRTTAQRRVGGYDPALPHTGDLEMWLRLGAVGNVGVIDAWQACTRMHATNMRHAYAADRMIADFRHRLRAFESFGRKCAPQLATAPQLAGRGRAALSEEVLWAAARAFEADEGVDAVRLMHLARELRPGVVTSALWWKVAARLMVRPRHWQGFARLRGRLVRAGDASRSGQGRAGP</sequence>
<evidence type="ECO:0000259" key="1">
    <source>
        <dbReference type="Pfam" id="PF00535"/>
    </source>
</evidence>
<proteinExistence type="predicted"/>
<evidence type="ECO:0000313" key="2">
    <source>
        <dbReference type="EMBL" id="MBR0670156.1"/>
    </source>
</evidence>
<reference evidence="2" key="1">
    <citation type="submission" date="2020-01" db="EMBL/GenBank/DDBJ databases">
        <authorList>
            <person name="Rat A."/>
        </authorList>
    </citation>
    <scope>NUCLEOTIDE SEQUENCE</scope>
    <source>
        <strain evidence="2">LMG 31231</strain>
    </source>
</reference>
<protein>
    <submittedName>
        <fullName evidence="2">Glycosyltransferase family 2 protein</fullName>
    </submittedName>
</protein>
<dbReference type="EMBL" id="JAAEDM010000005">
    <property type="protein sequence ID" value="MBR0670156.1"/>
    <property type="molecule type" value="Genomic_DNA"/>
</dbReference>
<dbReference type="PANTHER" id="PTHR43685">
    <property type="entry name" value="GLYCOSYLTRANSFERASE"/>
    <property type="match status" value="1"/>
</dbReference>
<dbReference type="CDD" id="cd00761">
    <property type="entry name" value="Glyco_tranf_GTA_type"/>
    <property type="match status" value="1"/>
</dbReference>
<dbReference type="Proteomes" id="UP001138751">
    <property type="component" value="Unassembled WGS sequence"/>
</dbReference>
<dbReference type="InterPro" id="IPR050834">
    <property type="entry name" value="Glycosyltransf_2"/>
</dbReference>
<dbReference type="AlphaFoldDB" id="A0A9X9WSM7"/>
<evidence type="ECO:0000313" key="3">
    <source>
        <dbReference type="Proteomes" id="UP001138751"/>
    </source>
</evidence>
<keyword evidence="3" id="KW-1185">Reference proteome</keyword>
<dbReference type="SUPFAM" id="SSF53448">
    <property type="entry name" value="Nucleotide-diphospho-sugar transferases"/>
    <property type="match status" value="1"/>
</dbReference>
<comment type="caution">
    <text evidence="2">The sequence shown here is derived from an EMBL/GenBank/DDBJ whole genome shotgun (WGS) entry which is preliminary data.</text>
</comment>
<feature type="domain" description="Glycosyltransferase 2-like" evidence="1">
    <location>
        <begin position="6"/>
        <end position="126"/>
    </location>
</feature>
<name>A0A9X9WSM7_9PROT</name>
<dbReference type="RefSeq" id="WP_211860532.1">
    <property type="nucleotide sequence ID" value="NZ_JAAEDM010000005.1"/>
</dbReference>
<organism evidence="2 3">
    <name type="scientific">Neoroseomonas soli</name>
    <dbReference type="NCBI Taxonomy" id="1081025"/>
    <lineage>
        <taxon>Bacteria</taxon>
        <taxon>Pseudomonadati</taxon>
        <taxon>Pseudomonadota</taxon>
        <taxon>Alphaproteobacteria</taxon>
        <taxon>Acetobacterales</taxon>
        <taxon>Acetobacteraceae</taxon>
        <taxon>Neoroseomonas</taxon>
    </lineage>
</organism>
<dbReference type="Gene3D" id="3.90.550.10">
    <property type="entry name" value="Spore Coat Polysaccharide Biosynthesis Protein SpsA, Chain A"/>
    <property type="match status" value="1"/>
</dbReference>
<gene>
    <name evidence="2" type="ORF">GXW76_03130</name>
</gene>
<dbReference type="InterPro" id="IPR029044">
    <property type="entry name" value="Nucleotide-diphossugar_trans"/>
</dbReference>